<evidence type="ECO:0000313" key="2">
    <source>
        <dbReference type="EMBL" id="CAF4258706.1"/>
    </source>
</evidence>
<evidence type="ECO:0000313" key="3">
    <source>
        <dbReference type="Proteomes" id="UP000663851"/>
    </source>
</evidence>
<dbReference type="AlphaFoldDB" id="A0A820FCJ6"/>
<feature type="compositionally biased region" description="Low complexity" evidence="1">
    <location>
        <begin position="348"/>
        <end position="360"/>
    </location>
</feature>
<reference evidence="2" key="1">
    <citation type="submission" date="2021-02" db="EMBL/GenBank/DDBJ databases">
        <authorList>
            <person name="Nowell W R."/>
        </authorList>
    </citation>
    <scope>NUCLEOTIDE SEQUENCE</scope>
</reference>
<protein>
    <submittedName>
        <fullName evidence="2">Uncharacterized protein</fullName>
    </submittedName>
</protein>
<organism evidence="2 3">
    <name type="scientific">Rotaria socialis</name>
    <dbReference type="NCBI Taxonomy" id="392032"/>
    <lineage>
        <taxon>Eukaryota</taxon>
        <taxon>Metazoa</taxon>
        <taxon>Spiralia</taxon>
        <taxon>Gnathifera</taxon>
        <taxon>Rotifera</taxon>
        <taxon>Eurotatoria</taxon>
        <taxon>Bdelloidea</taxon>
        <taxon>Philodinida</taxon>
        <taxon>Philodinidae</taxon>
        <taxon>Rotaria</taxon>
    </lineage>
</organism>
<proteinExistence type="predicted"/>
<evidence type="ECO:0000256" key="1">
    <source>
        <dbReference type="SAM" id="MobiDB-lite"/>
    </source>
</evidence>
<name>A0A820FCJ6_9BILA</name>
<comment type="caution">
    <text evidence="2">The sequence shown here is derived from an EMBL/GenBank/DDBJ whole genome shotgun (WGS) entry which is preliminary data.</text>
</comment>
<dbReference type="EMBL" id="CAJOBO010000613">
    <property type="protein sequence ID" value="CAF4258706.1"/>
    <property type="molecule type" value="Genomic_DNA"/>
</dbReference>
<feature type="region of interest" description="Disordered" evidence="1">
    <location>
        <begin position="152"/>
        <end position="187"/>
    </location>
</feature>
<gene>
    <name evidence="2" type="ORF">HFQ381_LOCUS10915</name>
</gene>
<accession>A0A820FCJ6</accession>
<dbReference type="Proteomes" id="UP000663851">
    <property type="component" value="Unassembled WGS sequence"/>
</dbReference>
<sequence>MCDRTTSLSDPTADFVLSDLLSVTEDLIDFSINVLDTIRLQSHFNDRNRRISLAMQLQDALNAQNSAIANSTKPCVVPTTLKYDLALYLDRILQACRRTKGNLMLLRVSRLRSTNTTLLLVASTNVRVGQLNRKVQLLTRLVKENGGEFYTKKKKKKNIPSKTQVDQNTETKPENKKPPQKKQPLNLMSKEDLNDYVEISLSFRMIITKFNEFMQHIRDASKSMLSSNGQATIANSLVLIPIAANALSELNNILNRLIRIVYTVESESNYLRQSPTVSTTLDSKELYRQDTKTNEFGSSRTTNLRPVEAASQKEEIQHTIGSNLKRSNISLMKQDETRSNIRNQSAMSSASNLGTTTSNSSSFKLTPNMIANIFDDFFNE</sequence>
<feature type="region of interest" description="Disordered" evidence="1">
    <location>
        <begin position="336"/>
        <end position="360"/>
    </location>
</feature>